<proteinExistence type="predicted"/>
<evidence type="ECO:0000313" key="2">
    <source>
        <dbReference type="WBParaSite" id="TMUE_1000005052.1"/>
    </source>
</evidence>
<dbReference type="WBParaSite" id="TMUE_1000005052.1">
    <property type="protein sequence ID" value="TMUE_1000005052.1"/>
    <property type="gene ID" value="WBGene00299191"/>
</dbReference>
<sequence>MTGKARRSNLEDFLSQVRGEALLNSRMRFGKRRLEPLDPSYQWSTGREMYNRIYPQPYREAEAPGDSAAAFRKQLQQAYAIL</sequence>
<reference evidence="2" key="1">
    <citation type="submission" date="2019-12" db="UniProtKB">
        <authorList>
            <consortium name="WormBaseParasite"/>
        </authorList>
    </citation>
    <scope>IDENTIFICATION</scope>
</reference>
<organism evidence="1 2">
    <name type="scientific">Trichuris muris</name>
    <name type="common">Mouse whipworm</name>
    <dbReference type="NCBI Taxonomy" id="70415"/>
    <lineage>
        <taxon>Eukaryota</taxon>
        <taxon>Metazoa</taxon>
        <taxon>Ecdysozoa</taxon>
        <taxon>Nematoda</taxon>
        <taxon>Enoplea</taxon>
        <taxon>Dorylaimia</taxon>
        <taxon>Trichinellida</taxon>
        <taxon>Trichuridae</taxon>
        <taxon>Trichuris</taxon>
    </lineage>
</organism>
<protein>
    <submittedName>
        <fullName evidence="2">Uncharacterized protein</fullName>
    </submittedName>
</protein>
<keyword evidence="1" id="KW-1185">Reference proteome</keyword>
<name>A0A5S6QDP9_TRIMR</name>
<dbReference type="Proteomes" id="UP000046395">
    <property type="component" value="Unassembled WGS sequence"/>
</dbReference>
<accession>A0A5S6QDP9</accession>
<dbReference type="AlphaFoldDB" id="A0A5S6QDP9"/>
<evidence type="ECO:0000313" key="1">
    <source>
        <dbReference type="Proteomes" id="UP000046395"/>
    </source>
</evidence>